<keyword evidence="6" id="KW-1185">Reference proteome</keyword>
<feature type="domain" description="HTH gntR-type" evidence="4">
    <location>
        <begin position="11"/>
        <end position="79"/>
    </location>
</feature>
<keyword evidence="3" id="KW-0804">Transcription</keyword>
<dbReference type="SUPFAM" id="SSF64288">
    <property type="entry name" value="Chorismate lyase-like"/>
    <property type="match status" value="1"/>
</dbReference>
<dbReference type="PROSITE" id="PS50949">
    <property type="entry name" value="HTH_GNTR"/>
    <property type="match status" value="1"/>
</dbReference>
<keyword evidence="2" id="KW-0238">DNA-binding</keyword>
<dbReference type="Proteomes" id="UP000273145">
    <property type="component" value="Chromosome"/>
</dbReference>
<dbReference type="RefSeq" id="WP_125082371.1">
    <property type="nucleotide sequence ID" value="NZ_CP034248.1"/>
</dbReference>
<dbReference type="GO" id="GO:0003677">
    <property type="term" value="F:DNA binding"/>
    <property type="evidence" value="ECO:0007669"/>
    <property type="project" value="UniProtKB-KW"/>
</dbReference>
<dbReference type="Gene3D" id="1.10.10.10">
    <property type="entry name" value="Winged helix-like DNA-binding domain superfamily/Winged helix DNA-binding domain"/>
    <property type="match status" value="1"/>
</dbReference>
<proteinExistence type="predicted"/>
<dbReference type="GO" id="GO:0045892">
    <property type="term" value="P:negative regulation of DNA-templated transcription"/>
    <property type="evidence" value="ECO:0007669"/>
    <property type="project" value="TreeGrafter"/>
</dbReference>
<evidence type="ECO:0000256" key="1">
    <source>
        <dbReference type="ARBA" id="ARBA00023015"/>
    </source>
</evidence>
<dbReference type="EMBL" id="CP034248">
    <property type="protein sequence ID" value="AZK46308.1"/>
    <property type="molecule type" value="Genomic_DNA"/>
</dbReference>
<keyword evidence="1" id="KW-0805">Transcription regulation</keyword>
<dbReference type="SMART" id="SM00345">
    <property type="entry name" value="HTH_GNTR"/>
    <property type="match status" value="1"/>
</dbReference>
<dbReference type="SUPFAM" id="SSF46785">
    <property type="entry name" value="Winged helix' DNA-binding domain"/>
    <property type="match status" value="1"/>
</dbReference>
<dbReference type="Pfam" id="PF07702">
    <property type="entry name" value="UTRA"/>
    <property type="match status" value="1"/>
</dbReference>
<dbReference type="KEGG" id="plen:EIM92_09065"/>
<dbReference type="PRINTS" id="PR00035">
    <property type="entry name" value="HTHGNTR"/>
</dbReference>
<dbReference type="PANTHER" id="PTHR44846">
    <property type="entry name" value="MANNOSYL-D-GLYCERATE TRANSPORT/METABOLISM SYSTEM REPRESSOR MNGR-RELATED"/>
    <property type="match status" value="1"/>
</dbReference>
<dbReference type="Pfam" id="PF00392">
    <property type="entry name" value="GntR"/>
    <property type="match status" value="1"/>
</dbReference>
<dbReference type="AlphaFoldDB" id="A0A3Q8S4J6"/>
<evidence type="ECO:0000313" key="5">
    <source>
        <dbReference type="EMBL" id="AZK46308.1"/>
    </source>
</evidence>
<dbReference type="InterPro" id="IPR036388">
    <property type="entry name" value="WH-like_DNA-bd_sf"/>
</dbReference>
<gene>
    <name evidence="5" type="ORF">EIM92_09065</name>
</gene>
<name>A0A3Q8S4J6_9BACL</name>
<dbReference type="InterPro" id="IPR000524">
    <property type="entry name" value="Tscrpt_reg_HTH_GntR"/>
</dbReference>
<dbReference type="PANTHER" id="PTHR44846:SF17">
    <property type="entry name" value="GNTR-FAMILY TRANSCRIPTIONAL REGULATOR"/>
    <property type="match status" value="1"/>
</dbReference>
<dbReference type="InterPro" id="IPR050679">
    <property type="entry name" value="Bact_HTH_transcr_reg"/>
</dbReference>
<dbReference type="InterPro" id="IPR028978">
    <property type="entry name" value="Chorismate_lyase_/UTRA_dom_sf"/>
</dbReference>
<sequence length="249" mass="29060">MNYTRIGVNRLVSYQNIKLEIEKMIDSKLWKVGQRLPSEYELAKYFNVSRETLRAAIKLLEQEGKLLVKHGVGTFVIKPLPMIPSRLEFLQSIGTMIKLSGLTEENNKEMIGEVSCTDEWAKALNIQAGDKVVKLERIRYADGEAVTYSINVMPKDLVGDAFERVDFNGSLFRFLEEECGIVIARADTELLVPFKKDKHVQRLQVDKEEETPVILLKQLHYDEQNREVLYSFDYLRNDVFHFWIRRERK</sequence>
<dbReference type="SMART" id="SM00866">
    <property type="entry name" value="UTRA"/>
    <property type="match status" value="1"/>
</dbReference>
<dbReference type="InterPro" id="IPR011663">
    <property type="entry name" value="UTRA"/>
</dbReference>
<evidence type="ECO:0000256" key="2">
    <source>
        <dbReference type="ARBA" id="ARBA00023125"/>
    </source>
</evidence>
<accession>A0A3Q8S4J6</accession>
<dbReference type="InterPro" id="IPR036390">
    <property type="entry name" value="WH_DNA-bd_sf"/>
</dbReference>
<organism evidence="5 6">
    <name type="scientific">Paenibacillus lentus</name>
    <dbReference type="NCBI Taxonomy" id="1338368"/>
    <lineage>
        <taxon>Bacteria</taxon>
        <taxon>Bacillati</taxon>
        <taxon>Bacillota</taxon>
        <taxon>Bacilli</taxon>
        <taxon>Bacillales</taxon>
        <taxon>Paenibacillaceae</taxon>
        <taxon>Paenibacillus</taxon>
    </lineage>
</organism>
<dbReference type="Gene3D" id="3.40.1410.10">
    <property type="entry name" value="Chorismate lyase-like"/>
    <property type="match status" value="1"/>
</dbReference>
<evidence type="ECO:0000259" key="4">
    <source>
        <dbReference type="PROSITE" id="PS50949"/>
    </source>
</evidence>
<dbReference type="CDD" id="cd07377">
    <property type="entry name" value="WHTH_GntR"/>
    <property type="match status" value="1"/>
</dbReference>
<protein>
    <submittedName>
        <fullName evidence="5">GntR family transcriptional regulator</fullName>
    </submittedName>
</protein>
<dbReference type="OrthoDB" id="149756at2"/>
<dbReference type="GO" id="GO:0003700">
    <property type="term" value="F:DNA-binding transcription factor activity"/>
    <property type="evidence" value="ECO:0007669"/>
    <property type="project" value="InterPro"/>
</dbReference>
<reference evidence="5 6" key="1">
    <citation type="submission" date="2018-11" db="EMBL/GenBank/DDBJ databases">
        <title>Genome sequencing of Paenibacillus lentus DSM25539(T).</title>
        <authorList>
            <person name="Kook J.-K."/>
            <person name="Park S.-N."/>
            <person name="Lim Y.K."/>
        </authorList>
    </citation>
    <scope>NUCLEOTIDE SEQUENCE [LARGE SCALE GENOMIC DNA]</scope>
    <source>
        <strain evidence="5 6">DSM 25539</strain>
    </source>
</reference>
<evidence type="ECO:0000256" key="3">
    <source>
        <dbReference type="ARBA" id="ARBA00023163"/>
    </source>
</evidence>
<evidence type="ECO:0000313" key="6">
    <source>
        <dbReference type="Proteomes" id="UP000273145"/>
    </source>
</evidence>